<name>A0A6J4UST6_9BACT</name>
<feature type="compositionally biased region" description="Polar residues" evidence="1">
    <location>
        <begin position="102"/>
        <end position="114"/>
    </location>
</feature>
<feature type="compositionally biased region" description="Basic and acidic residues" evidence="1">
    <location>
        <begin position="90"/>
        <end position="101"/>
    </location>
</feature>
<dbReference type="AlphaFoldDB" id="A0A6J4UST6"/>
<organism evidence="2">
    <name type="scientific">uncultured Thermomicrobiales bacterium</name>
    <dbReference type="NCBI Taxonomy" id="1645740"/>
    <lineage>
        <taxon>Bacteria</taxon>
        <taxon>Pseudomonadati</taxon>
        <taxon>Thermomicrobiota</taxon>
        <taxon>Thermomicrobia</taxon>
        <taxon>Thermomicrobiales</taxon>
        <taxon>environmental samples</taxon>
    </lineage>
</organism>
<evidence type="ECO:0000256" key="1">
    <source>
        <dbReference type="SAM" id="MobiDB-lite"/>
    </source>
</evidence>
<protein>
    <submittedName>
        <fullName evidence="2">Uncharacterized protein</fullName>
    </submittedName>
</protein>
<sequence length="114" mass="12720">MAAYAIGEEVKVTMPRGKNKRGVTGISTMYTTSAEAKFDGAVGTVTDINPMGPYGVPLYLVDFRDHENRVAIPWQAQWIREEWITATQRDELKVQPRDHSTTEGFSRSQVGESS</sequence>
<feature type="region of interest" description="Disordered" evidence="1">
    <location>
        <begin position="90"/>
        <end position="114"/>
    </location>
</feature>
<proteinExistence type="predicted"/>
<reference evidence="2" key="1">
    <citation type="submission" date="2020-02" db="EMBL/GenBank/DDBJ databases">
        <authorList>
            <person name="Meier V. D."/>
        </authorList>
    </citation>
    <scope>NUCLEOTIDE SEQUENCE</scope>
    <source>
        <strain evidence="2">AVDCRST_MAG43</strain>
    </source>
</reference>
<dbReference type="EMBL" id="CADCWI010000090">
    <property type="protein sequence ID" value="CAA9558862.1"/>
    <property type="molecule type" value="Genomic_DNA"/>
</dbReference>
<evidence type="ECO:0000313" key="2">
    <source>
        <dbReference type="EMBL" id="CAA9558862.1"/>
    </source>
</evidence>
<accession>A0A6J4UST6</accession>
<gene>
    <name evidence="2" type="ORF">AVDCRST_MAG43-1734</name>
</gene>